<dbReference type="EMBL" id="JACDQQ010000003">
    <property type="protein sequence ID" value="MBA0083361.1"/>
    <property type="molecule type" value="Genomic_DNA"/>
</dbReference>
<dbReference type="Pfam" id="PF19649">
    <property type="entry name" value="DUF6152"/>
    <property type="match status" value="1"/>
</dbReference>
<keyword evidence="4" id="KW-1185">Reference proteome</keyword>
<evidence type="ECO:0000313" key="3">
    <source>
        <dbReference type="EMBL" id="MBA0083361.1"/>
    </source>
</evidence>
<dbReference type="Proteomes" id="UP000567293">
    <property type="component" value="Unassembled WGS sequence"/>
</dbReference>
<comment type="caution">
    <text evidence="3">The sequence shown here is derived from an EMBL/GenBank/DDBJ whole genome shotgun (WGS) entry which is preliminary data.</text>
</comment>
<dbReference type="InterPro" id="IPR046150">
    <property type="entry name" value="DUF6152"/>
</dbReference>
<feature type="compositionally biased region" description="Basic and acidic residues" evidence="1">
    <location>
        <begin position="153"/>
        <end position="162"/>
    </location>
</feature>
<feature type="chain" id="PRO_5031321490" evidence="2">
    <location>
        <begin position="26"/>
        <end position="162"/>
    </location>
</feature>
<proteinExistence type="predicted"/>
<organism evidence="3 4">
    <name type="scientific">Candidatus Acidiferrum panamense</name>
    <dbReference type="NCBI Taxonomy" id="2741543"/>
    <lineage>
        <taxon>Bacteria</taxon>
        <taxon>Pseudomonadati</taxon>
        <taxon>Acidobacteriota</taxon>
        <taxon>Terriglobia</taxon>
        <taxon>Candidatus Acidiferrales</taxon>
        <taxon>Candidatus Acidiferrum</taxon>
    </lineage>
</organism>
<evidence type="ECO:0000256" key="1">
    <source>
        <dbReference type="SAM" id="MobiDB-lite"/>
    </source>
</evidence>
<feature type="region of interest" description="Disordered" evidence="1">
    <location>
        <begin position="140"/>
        <end position="162"/>
    </location>
</feature>
<evidence type="ECO:0000256" key="2">
    <source>
        <dbReference type="SAM" id="SignalP"/>
    </source>
</evidence>
<accession>A0A7V8NL87</accession>
<gene>
    <name evidence="3" type="ORF">HRJ53_00025</name>
</gene>
<protein>
    <submittedName>
        <fullName evidence="3">Uncharacterized protein</fullName>
    </submittedName>
</protein>
<evidence type="ECO:0000313" key="4">
    <source>
        <dbReference type="Proteomes" id="UP000567293"/>
    </source>
</evidence>
<feature type="signal peptide" evidence="2">
    <location>
        <begin position="1"/>
        <end position="25"/>
    </location>
</feature>
<sequence length="162" mass="17876">MRNGFTKSFLLAAAGLLLVSGSLWAHHGEGNSYDTAHMWTTWATVEEFDYINPHPAMKFSRTDKSGNVEHWVAEVDNNPSRLARVGWTKSRSLAALQPGTRVKLTVATAKVGGHLAYVRLIQNEKGEFICSEREEALPAVDLDGVPDGYQPDKPQESPKAEQ</sequence>
<keyword evidence="2" id="KW-0732">Signal</keyword>
<dbReference type="AlphaFoldDB" id="A0A7V8NL87"/>
<name>A0A7V8NL87_9BACT</name>
<reference evidence="3" key="1">
    <citation type="submission" date="2020-06" db="EMBL/GenBank/DDBJ databases">
        <title>Legume-microbial interactions unlock mineral nutrients during tropical forest succession.</title>
        <authorList>
            <person name="Epihov D.Z."/>
        </authorList>
    </citation>
    <scope>NUCLEOTIDE SEQUENCE [LARGE SCALE GENOMIC DNA]</scope>
    <source>
        <strain evidence="3">Pan2503</strain>
    </source>
</reference>